<name>A0AAX6QI27_HETGA</name>
<accession>A0AAX6QI27</accession>
<feature type="domain" description="SEA" evidence="3">
    <location>
        <begin position="2897"/>
        <end position="3018"/>
    </location>
</feature>
<dbReference type="InterPro" id="IPR000082">
    <property type="entry name" value="SEA_dom"/>
</dbReference>
<feature type="domain" description="SEA" evidence="3">
    <location>
        <begin position="2608"/>
        <end position="2729"/>
    </location>
</feature>
<feature type="domain" description="SEA" evidence="3">
    <location>
        <begin position="2474"/>
        <end position="2595"/>
    </location>
</feature>
<feature type="region of interest" description="Disordered" evidence="1">
    <location>
        <begin position="443"/>
        <end position="483"/>
    </location>
</feature>
<feature type="domain" description="SEA" evidence="3">
    <location>
        <begin position="1625"/>
        <end position="1746"/>
    </location>
</feature>
<feature type="compositionally biased region" description="Polar residues" evidence="1">
    <location>
        <begin position="605"/>
        <end position="632"/>
    </location>
</feature>
<feature type="region of interest" description="Disordered" evidence="1">
    <location>
        <begin position="21"/>
        <end position="91"/>
    </location>
</feature>
<feature type="region of interest" description="Disordered" evidence="1">
    <location>
        <begin position="1483"/>
        <end position="1512"/>
    </location>
</feature>
<evidence type="ECO:0000313" key="5">
    <source>
        <dbReference type="RefSeq" id="XP_012921232.2"/>
    </source>
</evidence>
<feature type="compositionally biased region" description="Polar residues" evidence="1">
    <location>
        <begin position="225"/>
        <end position="241"/>
    </location>
</feature>
<feature type="region of interest" description="Disordered" evidence="1">
    <location>
        <begin position="1156"/>
        <end position="1193"/>
    </location>
</feature>
<feature type="region of interest" description="Disordered" evidence="1">
    <location>
        <begin position="122"/>
        <end position="151"/>
    </location>
</feature>
<organism evidence="4 5">
    <name type="scientific">Heterocephalus glaber</name>
    <name type="common">Naked mole rat</name>
    <dbReference type="NCBI Taxonomy" id="10181"/>
    <lineage>
        <taxon>Eukaryota</taxon>
        <taxon>Metazoa</taxon>
        <taxon>Chordata</taxon>
        <taxon>Craniata</taxon>
        <taxon>Vertebrata</taxon>
        <taxon>Euteleostomi</taxon>
        <taxon>Mammalia</taxon>
        <taxon>Eutheria</taxon>
        <taxon>Euarchontoglires</taxon>
        <taxon>Glires</taxon>
        <taxon>Rodentia</taxon>
        <taxon>Hystricomorpha</taxon>
        <taxon>Bathyergidae</taxon>
        <taxon>Heterocephalus</taxon>
    </lineage>
</organism>
<dbReference type="KEGG" id="hgl:101704186"/>
<feature type="region of interest" description="Disordered" evidence="1">
    <location>
        <begin position="1111"/>
        <end position="1143"/>
    </location>
</feature>
<reference evidence="5" key="1">
    <citation type="submission" date="2025-08" db="UniProtKB">
        <authorList>
            <consortium name="RefSeq"/>
        </authorList>
    </citation>
    <scope>IDENTIFICATION</scope>
</reference>
<feature type="domain" description="SEA" evidence="3">
    <location>
        <begin position="3314"/>
        <end position="3433"/>
    </location>
</feature>
<feature type="region of interest" description="Disordered" evidence="1">
    <location>
        <begin position="665"/>
        <end position="735"/>
    </location>
</feature>
<dbReference type="CTD" id="94025"/>
<feature type="compositionally biased region" description="Polar residues" evidence="1">
    <location>
        <begin position="1111"/>
        <end position="1140"/>
    </location>
</feature>
<keyword evidence="4" id="KW-1185">Reference proteome</keyword>
<feature type="compositionally biased region" description="Polar residues" evidence="1">
    <location>
        <begin position="496"/>
        <end position="507"/>
    </location>
</feature>
<feature type="compositionally biased region" description="Polar residues" evidence="1">
    <location>
        <begin position="1288"/>
        <end position="1311"/>
    </location>
</feature>
<feature type="domain" description="SEA" evidence="3">
    <location>
        <begin position="3189"/>
        <end position="3300"/>
    </location>
</feature>
<keyword evidence="2" id="KW-0812">Transmembrane</keyword>
<feature type="compositionally biased region" description="Polar residues" evidence="1">
    <location>
        <begin position="250"/>
        <end position="267"/>
    </location>
</feature>
<dbReference type="Pfam" id="PF01390">
    <property type="entry name" value="SEA"/>
    <property type="match status" value="13"/>
</dbReference>
<proteinExistence type="predicted"/>
<feature type="compositionally biased region" description="Polar residues" evidence="1">
    <location>
        <begin position="277"/>
        <end position="315"/>
    </location>
</feature>
<feature type="domain" description="SEA" evidence="3">
    <location>
        <begin position="2208"/>
        <end position="2329"/>
    </location>
</feature>
<feature type="compositionally biased region" description="Low complexity" evidence="1">
    <location>
        <begin position="665"/>
        <end position="708"/>
    </location>
</feature>
<dbReference type="Proteomes" id="UP000694906">
    <property type="component" value="Unplaced"/>
</dbReference>
<keyword evidence="2" id="KW-0472">Membrane</keyword>
<sequence length="3502" mass="374657">MAPTWVSSTALPSLGISATTASGATTWPATPPVPGSLPSVSSPVSSTASEPFFAPSTATVQQSTSASPPPITRATDSPPSDSSTAWTRSLSSTLASTRQSFQSTGTKSIAELNSWLPSEAARGSTMQPIEGPLAPTEPASPKGLSTGGTERAETTTMALKTTSTATVTTTVSIPTLRTLIVPTSASTSPKGMIITTSTVSPAVPEMTASLATRLREDTSIIVSKETPSSFSRESETTTLVVPSSGAETRPATQALTASSGESGTVDSLITHPAETRTPVSRTTSEFPRSESDATLSVDNSPRTETSPAIPTTAVSSDIPGLTTSLVTTSRTDTGSTKPTLTPPDEQESTTSLVTDLGAQGSAIPSPTSSPGMSEMVTTLVSSSETETSTSSQIPTVSPNQMDITASRVTQSGTKVSSALPTWTILSGGSHATTSWVTHSVETSSAVPRTAPGFPHSESNTTSLTTTSPVEETSSAVSSSTLSPDGTNMVTLLVTSSRRATSTSIPNPTSSAGASETTSSLVTHPGPQTSSAIPTLTVSPSVPGTMTSSVTSSRKKNSMVPILTVSPGPPETTASWVTHPESEASSSVPTLTVSASELYTTASLVSHPTETKSAVPKTTLSFSHSESNATPLTAISPEEEVRSSVSSSTVLPEVPGVMTSLVTRSTTVVSTSTPTVALSSSRSSITSSRVTHSGADSSSAVSTLSISTAEPDTTASSVPLPAGTSPTIPRTTPKFFHTESNTIPLTATSPGEEASSAVSTSGVGLLTSLVTSAGTDPSMFPTLTVLSGQQQTTDSRVTHPRSEASSSTPTLSVFPGEPDTTFPLVTHSAETSSTVFMKSPSFSPSETHSTTPTVTIPGTESNSAVSTTTILSGVPDMVTSQVPTSGIDAKTSKPTLTPSEPAITTTLVTSAGTQTSSTIPTLAVSPGISEMTSLVTSSETETSTTTPILTVSPDQLDTTASWMTHPGSAASSDFPTLSIASGEPDTTASWVIHPAAISLPVSRTILYFPHSISDTTPSMTTSPEAEASSAVPTPSISPEVPGAVTSLVTSSKTVISTSTSALTHSSGEPETTALLVTHPEPRSSLPTVAVSSSVPGIVTTLVTETSTTYPKLTNYSQEPKTTASRVTHSGSEASPTISTLTVFPGEPDTMVSLVTHSSETRTPVSRTAPEFPQSKSHFTSSMATSPGAKTSLPVPTTMISPGIPGTVTSQVTNSGTDTSTATSTLTPSPDETKITASAVTYPGAQSSPAVPTLTVFSGEPATTSSVTHSSKTSTPVSRTISGFLHGESDTTLSMASSPRPESSLPVPTTNVSPGEPDVVTSQVTTGPPTGTTIPTMTVSPSETETTALMITHPSAETSTNFPVSTIFPPVLETMASPSVRPEVEISTALPTQTASPGGPEIATSLFTSAVTELGRVDLGPTASPGIPVETASLSAHPGTETSTRTPTATLFSGRSEATSLWVTSPALEASTGIPTLTVPPSIPWLSSAPTTTGKPKAITSWSTETPPPATSAGLLDFSKTVAGPTMTLITSETPTLPTTSHREGVSPTTMLKTTTVETTHLAATGSSPTTAEITSNFSITIARSPFASETTPGMYTLASETVTSGTKSPTPMTPTLSSTAVGVSPVLVPFTLNFTITNLHYTPDMGHPGSLNFNFTEKVLIHLLEPLFKNTSIGTGYSGCRLTLLRSKKNEAATGVDAVCTYQPYPKGPALDREQLYQELSQLTHGVTRLGSYALDRDSLYINGYNHQYWIPTTSSANLPLVPFTLNFTITNLHHEKDMGRPGSEIFNTTERIFSHLLKSLFQKSSIGPLYSGCRLILLRPEKDRTATGVDAVCTHHPDPMGHELDRKKLYWELSHETHGVTELGSYTLDKDSLYVNGYTFRASTPTPSNAVTSTLSPWTPAVQDHFMSSTGEAPFLMHFTLNFTITNLEFKENMEHPGSRRFNSTETILQKLLQPLFQKSSLGSRYAGCRLTSLRPERDGAATRVDAVCSHHPGPEGFRLDRERLYWELSQMTHGVSLLDRYTLDRDSLYVNGFTHQGSALLTSTPGTSTLDLGTSGAPFSTSIPTTMSPTLVPFTINLTITNLQFMPGMDRPGSLRFNKTEAILQHLLGPLMKNTSISPLFSGCSLTSLRPEQDGSATRVDLICTHRSKPTGSGVDRERLYWELSSETHSATRLGPYSLDRNISVASTWISSTSATPVSVSTAAIPLLVPFTINFTILNLLYEEDMSHPGSQKFNFTERVLQKLLQPLLKNSSVGALYAGCRLTSLRPEQDGSATRVDLICTHRSKPTGSGVDRERLYWELSSETHSATRLGPYSLDRNSLDVNGYTHRYLPSTPSTAGPILAPFTINFTILNLEYEKDMHETGSQTFNFTDRVLQKALRRLFKNTTISPLYSGCRLTLLRPEKDGSATGVDIVCTYHPEPMGLKLDREQLYWELSQLTHEVTHLGHYSLEKNSLYVDGYTNRTVVATPSGPALVPFTLNFTITNLPYEEDMQPGESGRFSTMEKVLQDLLRPLFKNTTVGSLFSACTLTLLRSEKGGSATGVDTVCTYHPGPVGPTLDRKQLYQELIQLTHNVTQLGSYTLDQNSLYINGYTHQTAGTTPSATEPPLVPFTLNFTITNLPYEEDMWPPGSWRFNNTEKGLQDLLKPLFKNTAVASLYSGCRLILLRPKKDKASTGVDMVCTYHSDPAGPGLDREQLHWELRQGTHGVTQLGPYTLDQDSLYINGYNQLTLTTTSSTAVTTMSIPASSLASPPTSRPTANVSTTILVTLNFTITNMYYTEEMGNPGSLKFNFTERILQRQLGFLLNETSVGPLYTGCQLVALRRENSGTAIGVNIICTFHSDSLGPGLDREKLYRELSRETHGVTQLGHYTLDHSSLYVNGYTFGGTATTPTTEVHEELFTVNFTINNLRYAVDMGHPGSLKFNITDTVMEHLLSPLLRRSSLGARYTGCRLTTLRSVNNGAQTQVDILCTYQRSRSSPGLSVKQVFHELSRQTQGITRLGPYSLDKDSLYLNSYNEPGPKEPPTTPEPNTTFMPLSTSVQPETTTAMGHHLKTLTLNFTISNLKYSPDMSNGSAKFNSTDRVLQYLLESLFQKTVLGPFYSGCRLTSLRPEKDREATGVDVICTYGPDPMGSGLDSKQLYWELSQLTHGITQLGKYSLDQDSLYINGYTHRTAVTTSSGYVTQNGTIWSEYQLSFHILNWNLSNPGPTSSEYTALLRDIEDKVTTLFTGSQLQDAFQSCLVTNLTLDSKLVTIKLFFSTYLNANLVKQVFLNKTLNASTHWLGATYQLTDLHVMEVKPSIPLPTEMPPDTSSSQQFQLNFTITNLPYSQDTAHPDTTQYHHNKRSIENALNQLFRNSSIKSYFSDCQVLAFRSVSHINHTGVDSICNFSPLARSLDRVAIYEEFLRLTQNGTQLQNFTLDKNSVFVDGYSPHKNDAVIRNSDLPFWAIILICLAGLLALITCLLCCYLVIVCRRKKEGDYQVQHHRLGYYFPHLDLRKLQ</sequence>
<feature type="compositionally biased region" description="Polar residues" evidence="1">
    <location>
        <begin position="1172"/>
        <end position="1193"/>
    </location>
</feature>
<feature type="region of interest" description="Disordered" evidence="1">
    <location>
        <begin position="225"/>
        <end position="350"/>
    </location>
</feature>
<evidence type="ECO:0000259" key="3">
    <source>
        <dbReference type="PROSITE" id="PS50024"/>
    </source>
</evidence>
<feature type="domain" description="SEA" evidence="3">
    <location>
        <begin position="2764"/>
        <end position="2885"/>
    </location>
</feature>
<feature type="region of interest" description="Disordered" evidence="1">
    <location>
        <begin position="835"/>
        <end position="863"/>
    </location>
</feature>
<evidence type="ECO:0000256" key="1">
    <source>
        <dbReference type="SAM" id="MobiDB-lite"/>
    </source>
</evidence>
<feature type="domain" description="SEA" evidence="3">
    <location>
        <begin position="1759"/>
        <end position="1880"/>
    </location>
</feature>
<protein>
    <submittedName>
        <fullName evidence="5">Mucin-16</fullName>
    </submittedName>
</protein>
<dbReference type="InterPro" id="IPR036364">
    <property type="entry name" value="SEA_dom_sf"/>
</dbReference>
<dbReference type="RefSeq" id="XP_012921232.2">
    <property type="nucleotide sequence ID" value="XM_013065778.2"/>
</dbReference>
<feature type="domain" description="SEA" evidence="3">
    <location>
        <begin position="1915"/>
        <end position="2036"/>
    </location>
</feature>
<feature type="domain" description="SEA" evidence="3">
    <location>
        <begin position="2342"/>
        <end position="2463"/>
    </location>
</feature>
<dbReference type="SUPFAM" id="SSF82671">
    <property type="entry name" value="SEA domain"/>
    <property type="match status" value="13"/>
</dbReference>
<keyword evidence="2" id="KW-1133">Transmembrane helix</keyword>
<feature type="domain" description="SEA" evidence="3">
    <location>
        <begin position="2071"/>
        <end position="2192"/>
    </location>
</feature>
<feature type="compositionally biased region" description="Low complexity" evidence="1">
    <location>
        <begin position="80"/>
        <end position="91"/>
    </location>
</feature>
<feature type="domain" description="SEA" evidence="3">
    <location>
        <begin position="3052"/>
        <end position="3172"/>
    </location>
</feature>
<feature type="compositionally biased region" description="Low complexity" evidence="1">
    <location>
        <begin position="36"/>
        <end position="66"/>
    </location>
</feature>
<dbReference type="Gene3D" id="3.30.70.960">
    <property type="entry name" value="SEA domain"/>
    <property type="match status" value="13"/>
</dbReference>
<feature type="compositionally biased region" description="Low complexity" evidence="1">
    <location>
        <begin position="508"/>
        <end position="519"/>
    </location>
</feature>
<feature type="compositionally biased region" description="Polar residues" evidence="1">
    <location>
        <begin position="525"/>
        <end position="551"/>
    </location>
</feature>
<evidence type="ECO:0000313" key="4">
    <source>
        <dbReference type="Proteomes" id="UP000694906"/>
    </source>
</evidence>
<feature type="transmembrane region" description="Helical" evidence="2">
    <location>
        <begin position="3445"/>
        <end position="3472"/>
    </location>
</feature>
<dbReference type="FunFam" id="3.30.70.960:FF:000003">
    <property type="entry name" value="MUC16 isoform 1"/>
    <property type="match status" value="11"/>
</dbReference>
<feature type="region of interest" description="Disordered" evidence="1">
    <location>
        <begin position="1015"/>
        <end position="1037"/>
    </location>
</feature>
<dbReference type="PANTHER" id="PTHR14672">
    <property type="entry name" value="MUCIN-16"/>
    <property type="match status" value="1"/>
</dbReference>
<feature type="region of interest" description="Disordered" evidence="1">
    <location>
        <begin position="1207"/>
        <end position="1229"/>
    </location>
</feature>
<dbReference type="PANTHER" id="PTHR14672:SF1">
    <property type="entry name" value="MUCIN-16"/>
    <property type="match status" value="1"/>
</dbReference>
<feature type="compositionally biased region" description="Low complexity" evidence="1">
    <location>
        <begin position="1211"/>
        <end position="1227"/>
    </location>
</feature>
<feature type="region of interest" description="Disordered" evidence="1">
    <location>
        <begin position="605"/>
        <end position="648"/>
    </location>
</feature>
<dbReference type="InterPro" id="IPR028850">
    <property type="entry name" value="MUC16"/>
</dbReference>
<gene>
    <name evidence="5" type="primary">Muc16</name>
</gene>
<feature type="region of interest" description="Disordered" evidence="1">
    <location>
        <begin position="496"/>
        <end position="588"/>
    </location>
</feature>
<feature type="compositionally biased region" description="Polar residues" evidence="1">
    <location>
        <begin position="1486"/>
        <end position="1503"/>
    </location>
</feature>
<dbReference type="PROSITE" id="PS50024">
    <property type="entry name" value="SEA"/>
    <property type="match status" value="13"/>
</dbReference>
<feature type="region of interest" description="Disordered" evidence="1">
    <location>
        <begin position="786"/>
        <end position="816"/>
    </location>
</feature>
<evidence type="ECO:0000256" key="2">
    <source>
        <dbReference type="SAM" id="Phobius"/>
    </source>
</evidence>
<feature type="compositionally biased region" description="Low complexity" evidence="1">
    <location>
        <begin position="321"/>
        <end position="333"/>
    </location>
</feature>
<feature type="compositionally biased region" description="Low complexity" evidence="1">
    <location>
        <begin position="456"/>
        <end position="483"/>
    </location>
</feature>
<dbReference type="GeneID" id="101704186"/>
<feature type="region of interest" description="Disordered" evidence="1">
    <location>
        <begin position="1287"/>
        <end position="1315"/>
    </location>
</feature>